<dbReference type="PROSITE" id="PS50005">
    <property type="entry name" value="TPR"/>
    <property type="match status" value="1"/>
</dbReference>
<dbReference type="OrthoDB" id="9815894at2"/>
<keyword evidence="1 3" id="KW-0808">Transferase</keyword>
<dbReference type="GO" id="GO:0008476">
    <property type="term" value="F:protein-tyrosine sulfotransferase activity"/>
    <property type="evidence" value="ECO:0007669"/>
    <property type="project" value="InterPro"/>
</dbReference>
<gene>
    <name evidence="3" type="ORF">E2F43_04170</name>
</gene>
<protein>
    <submittedName>
        <fullName evidence="3">Sulfotransferase family protein</fullName>
    </submittedName>
</protein>
<dbReference type="InterPro" id="IPR026634">
    <property type="entry name" value="TPST-like"/>
</dbReference>
<dbReference type="RefSeq" id="WP_133209837.1">
    <property type="nucleotide sequence ID" value="NZ_SMSE01000001.1"/>
</dbReference>
<dbReference type="Gene3D" id="3.40.50.300">
    <property type="entry name" value="P-loop containing nucleotide triphosphate hydrolases"/>
    <property type="match status" value="1"/>
</dbReference>
<comment type="caution">
    <text evidence="3">The sequence shown here is derived from an EMBL/GenBank/DDBJ whole genome shotgun (WGS) entry which is preliminary data.</text>
</comment>
<keyword evidence="2" id="KW-0802">TPR repeat</keyword>
<dbReference type="InterPro" id="IPR019734">
    <property type="entry name" value="TPR_rpt"/>
</dbReference>
<dbReference type="PANTHER" id="PTHR12788">
    <property type="entry name" value="PROTEIN-TYROSINE SULFOTRANSFERASE 2"/>
    <property type="match status" value="1"/>
</dbReference>
<dbReference type="EMBL" id="SMSE01000001">
    <property type="protein sequence ID" value="TDG15434.1"/>
    <property type="molecule type" value="Genomic_DNA"/>
</dbReference>
<organism evidence="3 4">
    <name type="scientific">Seongchinamella unica</name>
    <dbReference type="NCBI Taxonomy" id="2547392"/>
    <lineage>
        <taxon>Bacteria</taxon>
        <taxon>Pseudomonadati</taxon>
        <taxon>Pseudomonadota</taxon>
        <taxon>Gammaproteobacteria</taxon>
        <taxon>Cellvibrionales</taxon>
        <taxon>Halieaceae</taxon>
        <taxon>Seongchinamella</taxon>
    </lineage>
</organism>
<evidence type="ECO:0000313" key="4">
    <source>
        <dbReference type="Proteomes" id="UP000295554"/>
    </source>
</evidence>
<dbReference type="Pfam" id="PF13181">
    <property type="entry name" value="TPR_8"/>
    <property type="match status" value="1"/>
</dbReference>
<accession>A0A4R5LVG2</accession>
<dbReference type="AlphaFoldDB" id="A0A4R5LVG2"/>
<dbReference type="SUPFAM" id="SSF52540">
    <property type="entry name" value="P-loop containing nucleoside triphosphate hydrolases"/>
    <property type="match status" value="1"/>
</dbReference>
<evidence type="ECO:0000256" key="2">
    <source>
        <dbReference type="PROSITE-ProRule" id="PRU00339"/>
    </source>
</evidence>
<dbReference type="SMART" id="SM00028">
    <property type="entry name" value="TPR"/>
    <property type="match status" value="6"/>
</dbReference>
<sequence>MNKIQPEQAAELQALMKRGFAALASGRIEEAGDCCQQALKIQPDLVQAHFLVGLVGLETKDRATAFRAFQSVVKLDKDHAAAWAQLARMYMSEGQVNKADAALRETQRIRPTDPIVLDLIGMTLSQMGEYGVAKAFFARANTSRPNHPPYMLNLANNLVYHGDTETADIIFRDVIRILPDSPQAHWALAGSAKARDGEHIDQMRALAAKHDNNPRAQAFYLYAIGKECEDLKRWDEAFEAFSAGAAARRKTVEYDEAAEQAMFDYLQEAYTREWFDGLPEGSPNPSPVFVLGQPRTGTTLVERIIAAHSQVHSAGELQQFGLALRRLSNYRNPRRFTRELFELAKTTDPTKVGNMYLQTSSRMAGDAPRFVDKLPQNYLMIPLILKALPNAKIVHLVRNPMDACFASFKQLFADAYLHSYQQGEMARHHARYRKLMDIWRERFPGRFFDISYEETAADLEPNARALLDYLELPWEDACLEFHKQDSAVSTASAVQVREPAHTRSIGRWKKYQSGLTEMQDELRKAGISIE</sequence>
<evidence type="ECO:0000256" key="1">
    <source>
        <dbReference type="ARBA" id="ARBA00022679"/>
    </source>
</evidence>
<keyword evidence="4" id="KW-1185">Reference proteome</keyword>
<dbReference type="PANTHER" id="PTHR12788:SF10">
    <property type="entry name" value="PROTEIN-TYROSINE SULFOTRANSFERASE"/>
    <property type="match status" value="1"/>
</dbReference>
<evidence type="ECO:0000313" key="3">
    <source>
        <dbReference type="EMBL" id="TDG15434.1"/>
    </source>
</evidence>
<reference evidence="3 4" key="1">
    <citation type="submission" date="2019-03" db="EMBL/GenBank/DDBJ databases">
        <title>Seongchinamella monodicae gen. nov., sp. nov., a novel member of the Gammaproteobacteria isolated from a tidal mudflat of beach.</title>
        <authorList>
            <person name="Yang H.G."/>
            <person name="Kang J.W."/>
            <person name="Lee S.D."/>
        </authorList>
    </citation>
    <scope>NUCLEOTIDE SEQUENCE [LARGE SCALE GENOMIC DNA]</scope>
    <source>
        <strain evidence="3 4">GH4-78</strain>
    </source>
</reference>
<dbReference type="InterPro" id="IPR011990">
    <property type="entry name" value="TPR-like_helical_dom_sf"/>
</dbReference>
<dbReference type="Pfam" id="PF13469">
    <property type="entry name" value="Sulfotransfer_3"/>
    <property type="match status" value="1"/>
</dbReference>
<proteinExistence type="predicted"/>
<dbReference type="SUPFAM" id="SSF48452">
    <property type="entry name" value="TPR-like"/>
    <property type="match status" value="1"/>
</dbReference>
<dbReference type="Gene3D" id="1.25.40.10">
    <property type="entry name" value="Tetratricopeptide repeat domain"/>
    <property type="match status" value="3"/>
</dbReference>
<dbReference type="Pfam" id="PF14559">
    <property type="entry name" value="TPR_19"/>
    <property type="match status" value="1"/>
</dbReference>
<name>A0A4R5LVG2_9GAMM</name>
<dbReference type="Proteomes" id="UP000295554">
    <property type="component" value="Unassembled WGS sequence"/>
</dbReference>
<feature type="repeat" description="TPR" evidence="2">
    <location>
        <begin position="80"/>
        <end position="113"/>
    </location>
</feature>
<dbReference type="InterPro" id="IPR027417">
    <property type="entry name" value="P-loop_NTPase"/>
</dbReference>